<evidence type="ECO:0000313" key="3">
    <source>
        <dbReference type="EMBL" id="GMF18281.1"/>
    </source>
</evidence>
<keyword evidence="1" id="KW-0547">Nucleotide-binding</keyword>
<reference evidence="3" key="1">
    <citation type="submission" date="2023-04" db="EMBL/GenBank/DDBJ databases">
        <title>Phytophthora lilii NBRC 32176.</title>
        <authorList>
            <person name="Ichikawa N."/>
            <person name="Sato H."/>
            <person name="Tonouchi N."/>
        </authorList>
    </citation>
    <scope>NUCLEOTIDE SEQUENCE</scope>
    <source>
        <strain evidence="3">NBRC 32176</strain>
    </source>
</reference>
<dbReference type="PROSITE" id="PS50011">
    <property type="entry name" value="PROTEIN_KINASE_DOM"/>
    <property type="match status" value="1"/>
</dbReference>
<dbReference type="Proteomes" id="UP001165083">
    <property type="component" value="Unassembled WGS sequence"/>
</dbReference>
<dbReference type="InterPro" id="IPR017441">
    <property type="entry name" value="Protein_kinase_ATP_BS"/>
</dbReference>
<accession>A0A9W6WVG3</accession>
<dbReference type="Gene3D" id="1.10.510.10">
    <property type="entry name" value="Transferase(Phosphotransferase) domain 1"/>
    <property type="match status" value="1"/>
</dbReference>
<feature type="domain" description="Protein kinase" evidence="2">
    <location>
        <begin position="134"/>
        <end position="414"/>
    </location>
</feature>
<dbReference type="InterPro" id="IPR011009">
    <property type="entry name" value="Kinase-like_dom_sf"/>
</dbReference>
<gene>
    <name evidence="3" type="ORF">Plil01_000681800</name>
</gene>
<dbReference type="Pfam" id="PF00069">
    <property type="entry name" value="Pkinase"/>
    <property type="match status" value="1"/>
</dbReference>
<keyword evidence="1" id="KW-0067">ATP-binding</keyword>
<dbReference type="GO" id="GO:0005524">
    <property type="term" value="F:ATP binding"/>
    <property type="evidence" value="ECO:0007669"/>
    <property type="project" value="UniProtKB-UniRule"/>
</dbReference>
<proteinExistence type="predicted"/>
<dbReference type="OrthoDB" id="419455at2759"/>
<evidence type="ECO:0000256" key="1">
    <source>
        <dbReference type="PROSITE-ProRule" id="PRU10141"/>
    </source>
</evidence>
<dbReference type="InterPro" id="IPR000719">
    <property type="entry name" value="Prot_kinase_dom"/>
</dbReference>
<sequence>MHSAISFRRALRVGGSGMRALVLARNALQLAADVALPVDVAAAGSVAPLRVRPWRRFGDAEGESGGWRNEELLAIATAVTAMAACSGNEALCEALEGDEDEGCDDEPVVRRNNCNLCDGNDDNDSMSMYFDAEYEPKKLLGCGTFGVVMQCVHKETGRVAAVKMVQDIAGNQEEVEREKEALGRLERAGGHESIVGYEGSYYHNDFHYIVLEYVSGISLHSFVEKHRALDATWALKLVSQLASALQFMHHADVVHRDLKPENVMALVNCDSKGRVARGNADENEDVTLKIIDFGSAGRASKPEASDKARASTLSGTRCYWPPEVLQRQDMTTAMDMWALGCILYILISGRHPFDLTGCSTEDQVLKRIKTEPVSFLLPVWHDVPAETKELIRGLLEKDPRHRLSADQVLEHPAIIEATKEL</sequence>
<feature type="binding site" evidence="1">
    <location>
        <position position="163"/>
    </location>
    <ligand>
        <name>ATP</name>
        <dbReference type="ChEBI" id="CHEBI:30616"/>
    </ligand>
</feature>
<dbReference type="PROSITE" id="PS00107">
    <property type="entry name" value="PROTEIN_KINASE_ATP"/>
    <property type="match status" value="1"/>
</dbReference>
<dbReference type="SUPFAM" id="SSF56112">
    <property type="entry name" value="Protein kinase-like (PK-like)"/>
    <property type="match status" value="1"/>
</dbReference>
<dbReference type="PANTHER" id="PTHR24347">
    <property type="entry name" value="SERINE/THREONINE-PROTEIN KINASE"/>
    <property type="match status" value="1"/>
</dbReference>
<comment type="caution">
    <text evidence="3">The sequence shown here is derived from an EMBL/GenBank/DDBJ whole genome shotgun (WGS) entry which is preliminary data.</text>
</comment>
<evidence type="ECO:0000313" key="4">
    <source>
        <dbReference type="Proteomes" id="UP001165083"/>
    </source>
</evidence>
<dbReference type="EMBL" id="BSXW01000312">
    <property type="protein sequence ID" value="GMF18281.1"/>
    <property type="molecule type" value="Genomic_DNA"/>
</dbReference>
<dbReference type="GO" id="GO:0004672">
    <property type="term" value="F:protein kinase activity"/>
    <property type="evidence" value="ECO:0007669"/>
    <property type="project" value="InterPro"/>
</dbReference>
<name>A0A9W6WVG3_9STRA</name>
<dbReference type="AlphaFoldDB" id="A0A9W6WVG3"/>
<keyword evidence="4" id="KW-1185">Reference proteome</keyword>
<dbReference type="SMART" id="SM00220">
    <property type="entry name" value="S_TKc"/>
    <property type="match status" value="1"/>
</dbReference>
<organism evidence="3 4">
    <name type="scientific">Phytophthora lilii</name>
    <dbReference type="NCBI Taxonomy" id="2077276"/>
    <lineage>
        <taxon>Eukaryota</taxon>
        <taxon>Sar</taxon>
        <taxon>Stramenopiles</taxon>
        <taxon>Oomycota</taxon>
        <taxon>Peronosporomycetes</taxon>
        <taxon>Peronosporales</taxon>
        <taxon>Peronosporaceae</taxon>
        <taxon>Phytophthora</taxon>
    </lineage>
</organism>
<evidence type="ECO:0000259" key="2">
    <source>
        <dbReference type="PROSITE" id="PS50011"/>
    </source>
</evidence>
<protein>
    <submittedName>
        <fullName evidence="3">Unnamed protein product</fullName>
    </submittedName>
</protein>